<protein>
    <submittedName>
        <fullName evidence="1">Uncharacterized protein</fullName>
    </submittedName>
</protein>
<dbReference type="Proteomes" id="UP000596661">
    <property type="component" value="Chromosome 1"/>
</dbReference>
<sequence length="67" mass="7301">MSPVGGLTMNFCGEEVWILNATGEVAHREVRRTLARHLQLSAKSMRTSWSETCTSFLSINGSTGTGE</sequence>
<keyword evidence="2" id="KW-1185">Reference proteome</keyword>
<accession>A0A803QV50</accession>
<proteinExistence type="predicted"/>
<evidence type="ECO:0000313" key="1">
    <source>
        <dbReference type="EnsemblPlants" id="cds.novel_model_1754_5bd9a17a"/>
    </source>
</evidence>
<organism evidence="1 2">
    <name type="scientific">Cannabis sativa</name>
    <name type="common">Hemp</name>
    <name type="synonym">Marijuana</name>
    <dbReference type="NCBI Taxonomy" id="3483"/>
    <lineage>
        <taxon>Eukaryota</taxon>
        <taxon>Viridiplantae</taxon>
        <taxon>Streptophyta</taxon>
        <taxon>Embryophyta</taxon>
        <taxon>Tracheophyta</taxon>
        <taxon>Spermatophyta</taxon>
        <taxon>Magnoliopsida</taxon>
        <taxon>eudicotyledons</taxon>
        <taxon>Gunneridae</taxon>
        <taxon>Pentapetalae</taxon>
        <taxon>rosids</taxon>
        <taxon>fabids</taxon>
        <taxon>Rosales</taxon>
        <taxon>Cannabaceae</taxon>
        <taxon>Cannabis</taxon>
    </lineage>
</organism>
<dbReference type="AlphaFoldDB" id="A0A803QV50"/>
<evidence type="ECO:0000313" key="2">
    <source>
        <dbReference type="Proteomes" id="UP000596661"/>
    </source>
</evidence>
<name>A0A803QV50_CANSA</name>
<reference evidence="1" key="2">
    <citation type="submission" date="2021-03" db="UniProtKB">
        <authorList>
            <consortium name="EnsemblPlants"/>
        </authorList>
    </citation>
    <scope>IDENTIFICATION</scope>
</reference>
<dbReference type="EnsemblPlants" id="novel_model_1754_5bd9a17a">
    <property type="protein sequence ID" value="cds.novel_model_1754_5bd9a17a"/>
    <property type="gene ID" value="novel_gene_961_5bd9a17a"/>
</dbReference>
<dbReference type="Gramene" id="novel_model_1754_5bd9a17a">
    <property type="protein sequence ID" value="cds.novel_model_1754_5bd9a17a"/>
    <property type="gene ID" value="novel_gene_961_5bd9a17a"/>
</dbReference>
<dbReference type="EMBL" id="UZAU01000052">
    <property type="status" value="NOT_ANNOTATED_CDS"/>
    <property type="molecule type" value="Genomic_DNA"/>
</dbReference>
<reference evidence="1" key="1">
    <citation type="submission" date="2018-11" db="EMBL/GenBank/DDBJ databases">
        <authorList>
            <person name="Grassa J C."/>
        </authorList>
    </citation>
    <scope>NUCLEOTIDE SEQUENCE [LARGE SCALE GENOMIC DNA]</scope>
</reference>